<dbReference type="Proteomes" id="UP000606786">
    <property type="component" value="Unassembled WGS sequence"/>
</dbReference>
<evidence type="ECO:0000313" key="1">
    <source>
        <dbReference type="EMBL" id="CAD6999000.1"/>
    </source>
</evidence>
<reference evidence="1" key="1">
    <citation type="submission" date="2020-11" db="EMBL/GenBank/DDBJ databases">
        <authorList>
            <person name="Whitehead M."/>
        </authorList>
    </citation>
    <scope>NUCLEOTIDE SEQUENCE</scope>
    <source>
        <strain evidence="1">EGII</strain>
    </source>
</reference>
<gene>
    <name evidence="1" type="ORF">CCAP1982_LOCUS7547</name>
</gene>
<name>A0A811UJS0_CERCA</name>
<accession>A0A811UJS0</accession>
<proteinExistence type="predicted"/>
<organism evidence="1 2">
    <name type="scientific">Ceratitis capitata</name>
    <name type="common">Mediterranean fruit fly</name>
    <name type="synonym">Tephritis capitata</name>
    <dbReference type="NCBI Taxonomy" id="7213"/>
    <lineage>
        <taxon>Eukaryota</taxon>
        <taxon>Metazoa</taxon>
        <taxon>Ecdysozoa</taxon>
        <taxon>Arthropoda</taxon>
        <taxon>Hexapoda</taxon>
        <taxon>Insecta</taxon>
        <taxon>Pterygota</taxon>
        <taxon>Neoptera</taxon>
        <taxon>Endopterygota</taxon>
        <taxon>Diptera</taxon>
        <taxon>Brachycera</taxon>
        <taxon>Muscomorpha</taxon>
        <taxon>Tephritoidea</taxon>
        <taxon>Tephritidae</taxon>
        <taxon>Ceratitis</taxon>
        <taxon>Ceratitis</taxon>
    </lineage>
</organism>
<keyword evidence="2" id="KW-1185">Reference proteome</keyword>
<sequence length="77" mass="8710">MGLLQPTPENEKYIQYELGDILKSTSLHYPGEHVLHCSVINSSPVSFLQALTNLDEVIGELLQGFIEALTQFLYQHH</sequence>
<dbReference type="AlphaFoldDB" id="A0A811UJS0"/>
<evidence type="ECO:0000313" key="2">
    <source>
        <dbReference type="Proteomes" id="UP000606786"/>
    </source>
</evidence>
<comment type="caution">
    <text evidence="1">The sequence shown here is derived from an EMBL/GenBank/DDBJ whole genome shotgun (WGS) entry which is preliminary data.</text>
</comment>
<protein>
    <submittedName>
        <fullName evidence="1">(Mediterranean fruit fly) hypothetical protein</fullName>
    </submittedName>
</protein>
<dbReference type="EMBL" id="CAJHJT010000012">
    <property type="protein sequence ID" value="CAD6999000.1"/>
    <property type="molecule type" value="Genomic_DNA"/>
</dbReference>